<dbReference type="AlphaFoldDB" id="A0AAE0ZVC8"/>
<organism evidence="2 3">
    <name type="scientific">Elysia crispata</name>
    <name type="common">lettuce slug</name>
    <dbReference type="NCBI Taxonomy" id="231223"/>
    <lineage>
        <taxon>Eukaryota</taxon>
        <taxon>Metazoa</taxon>
        <taxon>Spiralia</taxon>
        <taxon>Lophotrochozoa</taxon>
        <taxon>Mollusca</taxon>
        <taxon>Gastropoda</taxon>
        <taxon>Heterobranchia</taxon>
        <taxon>Euthyneura</taxon>
        <taxon>Panpulmonata</taxon>
        <taxon>Sacoglossa</taxon>
        <taxon>Placobranchoidea</taxon>
        <taxon>Plakobranchidae</taxon>
        <taxon>Elysia</taxon>
    </lineage>
</organism>
<dbReference type="EMBL" id="JAWDGP010003249">
    <property type="protein sequence ID" value="KAK3776047.1"/>
    <property type="molecule type" value="Genomic_DNA"/>
</dbReference>
<feature type="region of interest" description="Disordered" evidence="1">
    <location>
        <begin position="52"/>
        <end position="107"/>
    </location>
</feature>
<feature type="compositionally biased region" description="Polar residues" evidence="1">
    <location>
        <begin position="68"/>
        <end position="78"/>
    </location>
</feature>
<gene>
    <name evidence="2" type="ORF">RRG08_062858</name>
</gene>
<evidence type="ECO:0000313" key="3">
    <source>
        <dbReference type="Proteomes" id="UP001283361"/>
    </source>
</evidence>
<name>A0AAE0ZVC8_9GAST</name>
<reference evidence="2" key="1">
    <citation type="journal article" date="2023" name="G3 (Bethesda)">
        <title>A reference genome for the long-term kleptoplast-retaining sea slug Elysia crispata morphotype clarki.</title>
        <authorList>
            <person name="Eastman K.E."/>
            <person name="Pendleton A.L."/>
            <person name="Shaikh M.A."/>
            <person name="Suttiyut T."/>
            <person name="Ogas R."/>
            <person name="Tomko P."/>
            <person name="Gavelis G."/>
            <person name="Widhalm J.R."/>
            <person name="Wisecaver J.H."/>
        </authorList>
    </citation>
    <scope>NUCLEOTIDE SEQUENCE</scope>
    <source>
        <strain evidence="2">ECLA1</strain>
    </source>
</reference>
<accession>A0AAE0ZVC8</accession>
<sequence>MDQIFTILESLTGNVTYQWEQLKTVSNNALDQMPQRHDGSLDLPSTLANAIKPSTRSTRARPQEVYKATTTEPSWRTPTQPPPAHRRGSSGSPAYPRQNRRNAVPPIVTFDRPPALLHNIGDGAEDSRCVQVPRQFISNDGSLDKEINSRICKASQALGRLGTCVLERLNMQ</sequence>
<protein>
    <submittedName>
        <fullName evidence="2">Uncharacterized protein</fullName>
    </submittedName>
</protein>
<comment type="caution">
    <text evidence="2">The sequence shown here is derived from an EMBL/GenBank/DDBJ whole genome shotgun (WGS) entry which is preliminary data.</text>
</comment>
<proteinExistence type="predicted"/>
<keyword evidence="3" id="KW-1185">Reference proteome</keyword>
<evidence type="ECO:0000256" key="1">
    <source>
        <dbReference type="SAM" id="MobiDB-lite"/>
    </source>
</evidence>
<evidence type="ECO:0000313" key="2">
    <source>
        <dbReference type="EMBL" id="KAK3776047.1"/>
    </source>
</evidence>
<dbReference type="Proteomes" id="UP001283361">
    <property type="component" value="Unassembled WGS sequence"/>
</dbReference>